<keyword evidence="3" id="KW-1185">Reference proteome</keyword>
<feature type="compositionally biased region" description="Polar residues" evidence="1">
    <location>
        <begin position="167"/>
        <end position="176"/>
    </location>
</feature>
<comment type="caution">
    <text evidence="2">The sequence shown here is derived from an EMBL/GenBank/DDBJ whole genome shotgun (WGS) entry which is preliminary data.</text>
</comment>
<feature type="region of interest" description="Disordered" evidence="1">
    <location>
        <begin position="159"/>
        <end position="185"/>
    </location>
</feature>
<accession>A0ABR1MXH7</accession>
<feature type="region of interest" description="Disordered" evidence="1">
    <location>
        <begin position="64"/>
        <end position="107"/>
    </location>
</feature>
<feature type="compositionally biased region" description="Polar residues" evidence="1">
    <location>
        <begin position="78"/>
        <end position="88"/>
    </location>
</feature>
<name>A0ABR1MXH7_9PEZI</name>
<sequence>MPFERPALSKDYDTKDSSGLVLESAVTTIFNAYVEFYEALHKHAQALNVRRLCAFNRAKAQKNISEIDRRTPTKARSNKCSSSPTVSRRSAKRRRIDDSNRDDDDPGNLYDAIAPFFKIHQRVSSASQRTYDLLSTLNLQNESVKAVIEELGEALEQYKKEKMGSDGEQSSGSKQSAKVKIKSPK</sequence>
<organism evidence="2 3">
    <name type="scientific">Phyllosticta paracitricarpa</name>
    <dbReference type="NCBI Taxonomy" id="2016321"/>
    <lineage>
        <taxon>Eukaryota</taxon>
        <taxon>Fungi</taxon>
        <taxon>Dikarya</taxon>
        <taxon>Ascomycota</taxon>
        <taxon>Pezizomycotina</taxon>
        <taxon>Dothideomycetes</taxon>
        <taxon>Dothideomycetes incertae sedis</taxon>
        <taxon>Botryosphaeriales</taxon>
        <taxon>Phyllostictaceae</taxon>
        <taxon>Phyllosticta</taxon>
    </lineage>
</organism>
<evidence type="ECO:0000313" key="2">
    <source>
        <dbReference type="EMBL" id="KAK7607650.1"/>
    </source>
</evidence>
<dbReference type="EMBL" id="JBBPBF010000034">
    <property type="protein sequence ID" value="KAK7607650.1"/>
    <property type="molecule type" value="Genomic_DNA"/>
</dbReference>
<evidence type="ECO:0000313" key="3">
    <source>
        <dbReference type="Proteomes" id="UP001367316"/>
    </source>
</evidence>
<protein>
    <submittedName>
        <fullName evidence="2">Uncharacterized protein</fullName>
    </submittedName>
</protein>
<reference evidence="2 3" key="1">
    <citation type="submission" date="2024-04" db="EMBL/GenBank/DDBJ databases">
        <title>Phyllosticta paracitricarpa is synonymous to the EU quarantine fungus P. citricarpa based on phylogenomic analyses.</title>
        <authorList>
            <consortium name="Lawrence Berkeley National Laboratory"/>
            <person name="Van ingen-buijs V.A."/>
            <person name="Van westerhoven A.C."/>
            <person name="Haridas S."/>
            <person name="Skiadas P."/>
            <person name="Martin F."/>
            <person name="Groenewald J.Z."/>
            <person name="Crous P.W."/>
            <person name="Seidl M.F."/>
        </authorList>
    </citation>
    <scope>NUCLEOTIDE SEQUENCE [LARGE SCALE GENOMIC DNA]</scope>
    <source>
        <strain evidence="2 3">CBS 141358</strain>
    </source>
</reference>
<proteinExistence type="predicted"/>
<dbReference type="Proteomes" id="UP001367316">
    <property type="component" value="Unassembled WGS sequence"/>
</dbReference>
<evidence type="ECO:0000256" key="1">
    <source>
        <dbReference type="SAM" id="MobiDB-lite"/>
    </source>
</evidence>
<gene>
    <name evidence="2" type="ORF">JOL62DRAFT_606275</name>
</gene>